<evidence type="ECO:0000313" key="3">
    <source>
        <dbReference type="Proteomes" id="UP001152622"/>
    </source>
</evidence>
<accession>A0A9Q1IQK0</accession>
<keyword evidence="1" id="KW-0812">Transmembrane</keyword>
<keyword evidence="1" id="KW-1133">Transmembrane helix</keyword>
<feature type="transmembrane region" description="Helical" evidence="1">
    <location>
        <begin position="116"/>
        <end position="139"/>
    </location>
</feature>
<reference evidence="2" key="1">
    <citation type="journal article" date="2023" name="Science">
        <title>Genome structures resolve the early diversification of teleost fishes.</title>
        <authorList>
            <person name="Parey E."/>
            <person name="Louis A."/>
            <person name="Montfort J."/>
            <person name="Bouchez O."/>
            <person name="Roques C."/>
            <person name="Iampietro C."/>
            <person name="Lluch J."/>
            <person name="Castinel A."/>
            <person name="Donnadieu C."/>
            <person name="Desvignes T."/>
            <person name="Floi Bucao C."/>
            <person name="Jouanno E."/>
            <person name="Wen M."/>
            <person name="Mejri S."/>
            <person name="Dirks R."/>
            <person name="Jansen H."/>
            <person name="Henkel C."/>
            <person name="Chen W.J."/>
            <person name="Zahm M."/>
            <person name="Cabau C."/>
            <person name="Klopp C."/>
            <person name="Thompson A.W."/>
            <person name="Robinson-Rechavi M."/>
            <person name="Braasch I."/>
            <person name="Lecointre G."/>
            <person name="Bobe J."/>
            <person name="Postlethwait J.H."/>
            <person name="Berthelot C."/>
            <person name="Roest Crollius H."/>
            <person name="Guiguen Y."/>
        </authorList>
    </citation>
    <scope>NUCLEOTIDE SEQUENCE</scope>
    <source>
        <strain evidence="2">WJC10195</strain>
    </source>
</reference>
<dbReference type="AlphaFoldDB" id="A0A9Q1IQK0"/>
<protein>
    <submittedName>
        <fullName evidence="2">Uncharacterized protein</fullName>
    </submittedName>
</protein>
<dbReference type="EMBL" id="JAINUF010000010">
    <property type="protein sequence ID" value="KAJ8348692.1"/>
    <property type="molecule type" value="Genomic_DNA"/>
</dbReference>
<evidence type="ECO:0000256" key="1">
    <source>
        <dbReference type="SAM" id="Phobius"/>
    </source>
</evidence>
<comment type="caution">
    <text evidence="2">The sequence shown here is derived from an EMBL/GenBank/DDBJ whole genome shotgun (WGS) entry which is preliminary data.</text>
</comment>
<sequence>MRDWAGRSRENASAVQWRPLGREDWSEQDCEGWEISAEREVRVSTDRRIGVEAAAGWRLHSVSALNASYPFDSPIFTTISAVRIWSASRGDDFVTEMPSIVLSCSFYLAVNSLVTVVVALTCLTAWHHFLTSFMMIVLAHPTGR</sequence>
<organism evidence="2 3">
    <name type="scientific">Synaphobranchus kaupii</name>
    <name type="common">Kaup's arrowtooth eel</name>
    <dbReference type="NCBI Taxonomy" id="118154"/>
    <lineage>
        <taxon>Eukaryota</taxon>
        <taxon>Metazoa</taxon>
        <taxon>Chordata</taxon>
        <taxon>Craniata</taxon>
        <taxon>Vertebrata</taxon>
        <taxon>Euteleostomi</taxon>
        <taxon>Actinopterygii</taxon>
        <taxon>Neopterygii</taxon>
        <taxon>Teleostei</taxon>
        <taxon>Anguilliformes</taxon>
        <taxon>Synaphobranchidae</taxon>
        <taxon>Synaphobranchus</taxon>
    </lineage>
</organism>
<evidence type="ECO:0000313" key="2">
    <source>
        <dbReference type="EMBL" id="KAJ8348692.1"/>
    </source>
</evidence>
<keyword evidence="1" id="KW-0472">Membrane</keyword>
<proteinExistence type="predicted"/>
<keyword evidence="3" id="KW-1185">Reference proteome</keyword>
<dbReference type="Proteomes" id="UP001152622">
    <property type="component" value="Chromosome 10"/>
</dbReference>
<gene>
    <name evidence="2" type="ORF">SKAU_G00272810</name>
</gene>
<name>A0A9Q1IQK0_SYNKA</name>